<evidence type="ECO:0000256" key="1">
    <source>
        <dbReference type="SAM" id="Coils"/>
    </source>
</evidence>
<comment type="caution">
    <text evidence="3">The sequence shown here is derived from an EMBL/GenBank/DDBJ whole genome shotgun (WGS) entry which is preliminary data.</text>
</comment>
<organism evidence="3 4">
    <name type="scientific">Artemisia annua</name>
    <name type="common">Sweet wormwood</name>
    <dbReference type="NCBI Taxonomy" id="35608"/>
    <lineage>
        <taxon>Eukaryota</taxon>
        <taxon>Viridiplantae</taxon>
        <taxon>Streptophyta</taxon>
        <taxon>Embryophyta</taxon>
        <taxon>Tracheophyta</taxon>
        <taxon>Spermatophyta</taxon>
        <taxon>Magnoliopsida</taxon>
        <taxon>eudicotyledons</taxon>
        <taxon>Gunneridae</taxon>
        <taxon>Pentapetalae</taxon>
        <taxon>asterids</taxon>
        <taxon>campanulids</taxon>
        <taxon>Asterales</taxon>
        <taxon>Asteraceae</taxon>
        <taxon>Asteroideae</taxon>
        <taxon>Anthemideae</taxon>
        <taxon>Artemisiinae</taxon>
        <taxon>Artemisia</taxon>
    </lineage>
</organism>
<dbReference type="EMBL" id="PKPP01000470">
    <property type="protein sequence ID" value="PWA92354.1"/>
    <property type="molecule type" value="Genomic_DNA"/>
</dbReference>
<feature type="coiled-coil region" evidence="1">
    <location>
        <begin position="395"/>
        <end position="422"/>
    </location>
</feature>
<evidence type="ECO:0000256" key="2">
    <source>
        <dbReference type="SAM" id="MobiDB-lite"/>
    </source>
</evidence>
<gene>
    <name evidence="3" type="ORF">CTI12_AA080070</name>
</gene>
<name>A0A2U1Q2W0_ARTAN</name>
<keyword evidence="4" id="KW-1185">Reference proteome</keyword>
<keyword evidence="1" id="KW-0175">Coiled coil</keyword>
<dbReference type="Proteomes" id="UP000245207">
    <property type="component" value="Unassembled WGS sequence"/>
</dbReference>
<reference evidence="3 4" key="1">
    <citation type="journal article" date="2018" name="Mol. Plant">
        <title>The genome of Artemisia annua provides insight into the evolution of Asteraceae family and artemisinin biosynthesis.</title>
        <authorList>
            <person name="Shen Q."/>
            <person name="Zhang L."/>
            <person name="Liao Z."/>
            <person name="Wang S."/>
            <person name="Yan T."/>
            <person name="Shi P."/>
            <person name="Liu M."/>
            <person name="Fu X."/>
            <person name="Pan Q."/>
            <person name="Wang Y."/>
            <person name="Lv Z."/>
            <person name="Lu X."/>
            <person name="Zhang F."/>
            <person name="Jiang W."/>
            <person name="Ma Y."/>
            <person name="Chen M."/>
            <person name="Hao X."/>
            <person name="Li L."/>
            <person name="Tang Y."/>
            <person name="Lv G."/>
            <person name="Zhou Y."/>
            <person name="Sun X."/>
            <person name="Brodelius P.E."/>
            <person name="Rose J.K.C."/>
            <person name="Tang K."/>
        </authorList>
    </citation>
    <scope>NUCLEOTIDE SEQUENCE [LARGE SCALE GENOMIC DNA]</scope>
    <source>
        <strain evidence="4">cv. Huhao1</strain>
        <tissue evidence="3">Leaf</tissue>
    </source>
</reference>
<evidence type="ECO:0000313" key="4">
    <source>
        <dbReference type="Proteomes" id="UP000245207"/>
    </source>
</evidence>
<proteinExistence type="predicted"/>
<sequence>MMLTRCGAKRSRDEARNKPLQFIPGLTLSQHPPEQRKDLFLQKLEDIVIAKSLHPTEFEGYTIRERFAKMGWEQLLNFKCDKIYRRVVIQWTASLSRNGDELTGIVDGKPYTITPTIIRDLLKVDTRTDLPYERFKEADLQTTTDENKRRWIEACTTVFGTHADLKETPNGYERDKMIPLVQILWRIGLWTFHPRIEDIYFVKVREIYLLHALFTGDYLYSFAHLMIDDIWDMYEQEHRNYIPHGYYISLILNKLGAVSKDESVEMVPSMFRLISRDSFFPDLKFSESPTEYIIDVRVTQQTTFPKKVKVGEAPRQPPHQIPQPPFQKMPSQIHVPDPHVDMTKLENLIIKQSFQFQNQQNALIMMITNLQKQLEGQVLDVKCREEEIKKSLVSNLQMQLECQALDIERREQESEKRAEEREKLMVSFMQKLIEYQAFDAKQREQENEKRAEERGKMIVTSMQKLMESQALEAKHQEQESDKLAVEREKLMVTNIQKQIECQESEAKRREQESETRAENRERWIVSNLEKLMECQSLEAKRRKQESAKQLEDREKWSKEMEKSMVANIQKLIECQAFKAKQREEESETRAAEREKSMASNVQKLMECQATEAIRREQESEKRAGERENSIISNIQKQLECQALEAKRREQESEKWAEKMIVSKLQELMECQALEAKRREESDKWAKDRENSMVTTSMQKLMECQALEETRRKQESEKWAEEREKLLLSNLQKLMEFQALEANRCEQEREKRAEERESMMVTNMQKQIEGQALEAKRREKESEKRAEEIEIWAKEREMSMFSKMQKLIECQVLEETRQKQESENSMITNIQKQLECHESESKSREQESEKRAEEREKSMVTKIQKQIEHQALEAERREQEIERRAEIRAHAIIWDIERQRHLYEQEQNQLRRAWNQGNAVIGMDEFQFPQMSHTSFHPPRMGSRYYDPNQGDQIPQAFQSIYCDIYGQEVKSQQV</sequence>
<feature type="coiled-coil region" evidence="1">
    <location>
        <begin position="468"/>
        <end position="594"/>
    </location>
</feature>
<accession>A0A2U1Q2W0</accession>
<protein>
    <submittedName>
        <fullName evidence="3">Uncharacterized protein</fullName>
    </submittedName>
</protein>
<dbReference type="AlphaFoldDB" id="A0A2U1Q2W0"/>
<dbReference type="STRING" id="35608.A0A2U1Q2W0"/>
<feature type="region of interest" description="Disordered" evidence="2">
    <location>
        <begin position="831"/>
        <end position="857"/>
    </location>
</feature>
<feature type="compositionally biased region" description="Basic and acidic residues" evidence="2">
    <location>
        <begin position="833"/>
        <end position="857"/>
    </location>
</feature>
<evidence type="ECO:0000313" key="3">
    <source>
        <dbReference type="EMBL" id="PWA92354.1"/>
    </source>
</evidence>
<feature type="coiled-coil region" evidence="1">
    <location>
        <begin position="703"/>
        <end position="789"/>
    </location>
</feature>